<keyword evidence="1" id="KW-0812">Transmembrane</keyword>
<keyword evidence="1" id="KW-0472">Membrane</keyword>
<evidence type="ECO:0000313" key="3">
    <source>
        <dbReference type="Proteomes" id="UP000199062"/>
    </source>
</evidence>
<reference evidence="2 3" key="1">
    <citation type="submission" date="2016-10" db="EMBL/GenBank/DDBJ databases">
        <authorList>
            <person name="de Groot N.N."/>
        </authorList>
    </citation>
    <scope>NUCLEOTIDE SEQUENCE [LARGE SCALE GENOMIC DNA]</scope>
    <source>
        <strain evidence="2 3">CGMCC 1.10457</strain>
    </source>
</reference>
<keyword evidence="3" id="KW-1185">Reference proteome</keyword>
<evidence type="ECO:0000313" key="2">
    <source>
        <dbReference type="EMBL" id="SFS11871.1"/>
    </source>
</evidence>
<dbReference type="AlphaFoldDB" id="A0A1I6M870"/>
<evidence type="ECO:0000256" key="1">
    <source>
        <dbReference type="SAM" id="Phobius"/>
    </source>
</evidence>
<dbReference type="EMBL" id="FOZK01000005">
    <property type="protein sequence ID" value="SFS11871.1"/>
    <property type="molecule type" value="Genomic_DNA"/>
</dbReference>
<name>A0A1I6M870_9EURY</name>
<gene>
    <name evidence="2" type="ORF">SAMN05216559_3963</name>
</gene>
<dbReference type="Proteomes" id="UP000199062">
    <property type="component" value="Unassembled WGS sequence"/>
</dbReference>
<keyword evidence="1" id="KW-1133">Transmembrane helix</keyword>
<proteinExistence type="predicted"/>
<sequence>MRDTRNPHEPPPPPPPITPPRLLAIAAGIAAFPAILYAIEHPTAAAAALLSFGVVATAVRVA</sequence>
<dbReference type="RefSeq" id="WP_143117766.1">
    <property type="nucleotide sequence ID" value="NZ_FOZK01000005.1"/>
</dbReference>
<accession>A0A1I6M870</accession>
<dbReference type="STRING" id="767519.SAMN05216559_3963"/>
<feature type="transmembrane region" description="Helical" evidence="1">
    <location>
        <begin position="21"/>
        <end position="39"/>
    </location>
</feature>
<organism evidence="2 3">
    <name type="scientific">Halomicrobium zhouii</name>
    <dbReference type="NCBI Taxonomy" id="767519"/>
    <lineage>
        <taxon>Archaea</taxon>
        <taxon>Methanobacteriati</taxon>
        <taxon>Methanobacteriota</taxon>
        <taxon>Stenosarchaea group</taxon>
        <taxon>Halobacteria</taxon>
        <taxon>Halobacteriales</taxon>
        <taxon>Haloarculaceae</taxon>
        <taxon>Halomicrobium</taxon>
    </lineage>
</organism>
<protein>
    <submittedName>
        <fullName evidence="2">Uncharacterized protein</fullName>
    </submittedName>
</protein>